<evidence type="ECO:0000256" key="3">
    <source>
        <dbReference type="ARBA" id="ARBA00022989"/>
    </source>
</evidence>
<dbReference type="PANTHER" id="PTHR31746">
    <property type="entry name" value="TRANSMEMBRANE PROTEIN 229 FAMILY MEMBER"/>
    <property type="match status" value="1"/>
</dbReference>
<dbReference type="Proteomes" id="UP000467132">
    <property type="component" value="Unassembled WGS sequence"/>
</dbReference>
<dbReference type="Pfam" id="PF06541">
    <property type="entry name" value="ABC_trans_CmpB"/>
    <property type="match status" value="1"/>
</dbReference>
<keyword evidence="2 5" id="KW-0812">Transmembrane</keyword>
<feature type="transmembrane region" description="Helical" evidence="5">
    <location>
        <begin position="103"/>
        <end position="122"/>
    </location>
</feature>
<dbReference type="InterPro" id="IPR010540">
    <property type="entry name" value="CmpB_TMEM229"/>
</dbReference>
<feature type="transmembrane region" description="Helical" evidence="5">
    <location>
        <begin position="62"/>
        <end position="83"/>
    </location>
</feature>
<dbReference type="AlphaFoldDB" id="A0A845QWF1"/>
<keyword evidence="4 5" id="KW-0472">Membrane</keyword>
<dbReference type="EMBL" id="QXXA01000009">
    <property type="protein sequence ID" value="NBI06835.1"/>
    <property type="molecule type" value="Genomic_DNA"/>
</dbReference>
<dbReference type="PANTHER" id="PTHR31746:SF2">
    <property type="entry name" value="TRANSMEMBRANE PROTEIN 229A"/>
    <property type="match status" value="1"/>
</dbReference>
<protein>
    <recommendedName>
        <fullName evidence="8">ABC-transporter type IV</fullName>
    </recommendedName>
</protein>
<reference evidence="6 7" key="1">
    <citation type="submission" date="2018-08" db="EMBL/GenBank/DDBJ databases">
        <title>Murine metabolic-syndrome-specific gut microbial biobank.</title>
        <authorList>
            <person name="Liu C."/>
        </authorList>
    </citation>
    <scope>NUCLEOTIDE SEQUENCE [LARGE SCALE GENOMIC DNA]</scope>
    <source>
        <strain evidence="6 7">583</strain>
    </source>
</reference>
<evidence type="ECO:0000256" key="2">
    <source>
        <dbReference type="ARBA" id="ARBA00022692"/>
    </source>
</evidence>
<evidence type="ECO:0000256" key="1">
    <source>
        <dbReference type="ARBA" id="ARBA00004141"/>
    </source>
</evidence>
<keyword evidence="3 5" id="KW-1133">Transmembrane helix</keyword>
<feature type="transmembrane region" description="Helical" evidence="5">
    <location>
        <begin position="32"/>
        <end position="50"/>
    </location>
</feature>
<organism evidence="6 7">
    <name type="scientific">Senegalia massiliensis</name>
    <dbReference type="NCBI Taxonomy" id="1720316"/>
    <lineage>
        <taxon>Bacteria</taxon>
        <taxon>Bacillati</taxon>
        <taxon>Bacillota</taxon>
        <taxon>Clostridia</taxon>
        <taxon>Eubacteriales</taxon>
        <taxon>Clostridiaceae</taxon>
        <taxon>Senegalia</taxon>
    </lineage>
</organism>
<sequence>MIIKFFIYGFLGLLVEIFFTGIHSFVSNDYTLIGHTYIWMIFIYGWGALLEKIHDLIRDKNFILRGGIWVVLILSIEFITGILLKKLIGVCPWDYTGSSPYQVMGVIRLDYIPYWFVLGLVFEKIHDSLDAFIFKLKMTPD</sequence>
<dbReference type="GO" id="GO:0016020">
    <property type="term" value="C:membrane"/>
    <property type="evidence" value="ECO:0007669"/>
    <property type="project" value="UniProtKB-SubCell"/>
</dbReference>
<dbReference type="OrthoDB" id="5523261at2"/>
<evidence type="ECO:0000256" key="4">
    <source>
        <dbReference type="ARBA" id="ARBA00023136"/>
    </source>
</evidence>
<name>A0A845QWF1_9CLOT</name>
<evidence type="ECO:0000313" key="7">
    <source>
        <dbReference type="Proteomes" id="UP000467132"/>
    </source>
</evidence>
<dbReference type="RefSeq" id="WP_160197321.1">
    <property type="nucleotide sequence ID" value="NZ_QXXA01000009.1"/>
</dbReference>
<evidence type="ECO:0000313" key="6">
    <source>
        <dbReference type="EMBL" id="NBI06835.1"/>
    </source>
</evidence>
<feature type="transmembrane region" description="Helical" evidence="5">
    <location>
        <begin position="5"/>
        <end position="26"/>
    </location>
</feature>
<keyword evidence="7" id="KW-1185">Reference proteome</keyword>
<accession>A0A845QWF1</accession>
<proteinExistence type="predicted"/>
<comment type="subcellular location">
    <subcellularLocation>
        <location evidence="1">Membrane</location>
        <topology evidence="1">Multi-pass membrane protein</topology>
    </subcellularLocation>
</comment>
<evidence type="ECO:0000256" key="5">
    <source>
        <dbReference type="SAM" id="Phobius"/>
    </source>
</evidence>
<evidence type="ECO:0008006" key="8">
    <source>
        <dbReference type="Google" id="ProtNLM"/>
    </source>
</evidence>
<gene>
    <name evidence="6" type="ORF">D3Z33_08220</name>
</gene>
<comment type="caution">
    <text evidence="6">The sequence shown here is derived from an EMBL/GenBank/DDBJ whole genome shotgun (WGS) entry which is preliminary data.</text>
</comment>